<feature type="compositionally biased region" description="Basic and acidic residues" evidence="1">
    <location>
        <begin position="280"/>
        <end position="289"/>
    </location>
</feature>
<feature type="region of interest" description="Disordered" evidence="1">
    <location>
        <begin position="152"/>
        <end position="193"/>
    </location>
</feature>
<dbReference type="InterPro" id="IPR018247">
    <property type="entry name" value="EF_Hand_1_Ca_BS"/>
</dbReference>
<evidence type="ECO:0000313" key="4">
    <source>
        <dbReference type="EMBL" id="PZQ10212.1"/>
    </source>
</evidence>
<dbReference type="InterPro" id="IPR002048">
    <property type="entry name" value="EF_hand_dom"/>
</dbReference>
<gene>
    <name evidence="4" type="ORF">DI564_16245</name>
</gene>
<dbReference type="PROSITE" id="PS50222">
    <property type="entry name" value="EF_HAND_2"/>
    <property type="match status" value="4"/>
</dbReference>
<evidence type="ECO:0000259" key="3">
    <source>
        <dbReference type="PROSITE" id="PS50222"/>
    </source>
</evidence>
<dbReference type="AlphaFoldDB" id="A0A2W5JYU3"/>
<comment type="caution">
    <text evidence="4">The sequence shown here is derived from an EMBL/GenBank/DDBJ whole genome shotgun (WGS) entry which is preliminary data.</text>
</comment>
<evidence type="ECO:0000256" key="1">
    <source>
        <dbReference type="SAM" id="MobiDB-lite"/>
    </source>
</evidence>
<feature type="compositionally biased region" description="Basic and acidic residues" evidence="1">
    <location>
        <begin position="152"/>
        <end position="168"/>
    </location>
</feature>
<dbReference type="PROSITE" id="PS51257">
    <property type="entry name" value="PROKAR_LIPOPROTEIN"/>
    <property type="match status" value="1"/>
</dbReference>
<evidence type="ECO:0000313" key="5">
    <source>
        <dbReference type="Proteomes" id="UP000249046"/>
    </source>
</evidence>
<feature type="compositionally biased region" description="Basic and acidic residues" evidence="1">
    <location>
        <begin position="181"/>
        <end position="193"/>
    </location>
</feature>
<feature type="domain" description="EF-hand" evidence="3">
    <location>
        <begin position="270"/>
        <end position="305"/>
    </location>
</feature>
<dbReference type="GO" id="GO:0005509">
    <property type="term" value="F:calcium ion binding"/>
    <property type="evidence" value="ECO:0007669"/>
    <property type="project" value="InterPro"/>
</dbReference>
<proteinExistence type="predicted"/>
<dbReference type="InterPro" id="IPR011992">
    <property type="entry name" value="EF-hand-dom_pair"/>
</dbReference>
<feature type="chain" id="PRO_5015954172" description="EF-hand domain-containing protein" evidence="2">
    <location>
        <begin position="22"/>
        <end position="333"/>
    </location>
</feature>
<keyword evidence="2" id="KW-0732">Signal</keyword>
<dbReference type="SUPFAM" id="SSF47473">
    <property type="entry name" value="EF-hand"/>
    <property type="match status" value="2"/>
</dbReference>
<dbReference type="EMBL" id="QFPO01000021">
    <property type="protein sequence ID" value="PZQ10212.1"/>
    <property type="molecule type" value="Genomic_DNA"/>
</dbReference>
<organism evidence="4 5">
    <name type="scientific">Rhodanobacter denitrificans</name>
    <dbReference type="NCBI Taxonomy" id="666685"/>
    <lineage>
        <taxon>Bacteria</taxon>
        <taxon>Pseudomonadati</taxon>
        <taxon>Pseudomonadota</taxon>
        <taxon>Gammaproteobacteria</taxon>
        <taxon>Lysobacterales</taxon>
        <taxon>Rhodanobacteraceae</taxon>
        <taxon>Rhodanobacter</taxon>
    </lineage>
</organism>
<dbReference type="Pfam" id="PF13499">
    <property type="entry name" value="EF-hand_7"/>
    <property type="match status" value="1"/>
</dbReference>
<dbReference type="Pfam" id="PF13202">
    <property type="entry name" value="EF-hand_5"/>
    <property type="match status" value="4"/>
</dbReference>
<sequence length="333" mass="36416">MSKHPLGVSIAFVLVSCAAFAADAPVVATQAAQPATRTEPAGHREDGAAAIARFVEQFDRNGDGRVERAEFDAFRLARYAETDENGDGRVDVEEYVLEYAVRHDREIEAARARHVEQTHTRFRSLDADGDGVVDRAEYDASGVRAFAHADADGNGRIDATDPAPRREAPAAAANTGAGKGDAGEAGKPRREMRTPRREVIAMPTTHTRAGFLEIYDADGDGVVTREEFDRLRGEAFARTDADGDGRIDAEEYLLEFEDRLDRQIARTRENRDQQSAVRFKALDTDKDGRISPAEYAASGKRMFERLDSSGDGVVAGDDPPPPPRETTERAPSR</sequence>
<evidence type="ECO:0000256" key="2">
    <source>
        <dbReference type="SAM" id="SignalP"/>
    </source>
</evidence>
<dbReference type="PANTHER" id="PTHR10827">
    <property type="entry name" value="RETICULOCALBIN"/>
    <property type="match status" value="1"/>
</dbReference>
<dbReference type="SMART" id="SM00054">
    <property type="entry name" value="EFh"/>
    <property type="match status" value="4"/>
</dbReference>
<feature type="region of interest" description="Disordered" evidence="1">
    <location>
        <begin position="268"/>
        <end position="333"/>
    </location>
</feature>
<feature type="domain" description="EF-hand" evidence="3">
    <location>
        <begin position="46"/>
        <end position="81"/>
    </location>
</feature>
<feature type="signal peptide" evidence="2">
    <location>
        <begin position="1"/>
        <end position="21"/>
    </location>
</feature>
<feature type="domain" description="EF-hand" evidence="3">
    <location>
        <begin position="234"/>
        <end position="262"/>
    </location>
</feature>
<reference evidence="4 5" key="1">
    <citation type="submission" date="2017-08" db="EMBL/GenBank/DDBJ databases">
        <title>Infants hospitalized years apart are colonized by the same room-sourced microbial strains.</title>
        <authorList>
            <person name="Brooks B."/>
            <person name="Olm M.R."/>
            <person name="Firek B.A."/>
            <person name="Baker R."/>
            <person name="Thomas B.C."/>
            <person name="Morowitz M.J."/>
            <person name="Banfield J.F."/>
        </authorList>
    </citation>
    <scope>NUCLEOTIDE SEQUENCE [LARGE SCALE GENOMIC DNA]</scope>
    <source>
        <strain evidence="4">S2_005_003_R2_42</strain>
    </source>
</reference>
<dbReference type="PROSITE" id="PS00018">
    <property type="entry name" value="EF_HAND_1"/>
    <property type="match status" value="5"/>
</dbReference>
<protein>
    <recommendedName>
        <fullName evidence="3">EF-hand domain-containing protein</fullName>
    </recommendedName>
</protein>
<dbReference type="Proteomes" id="UP000249046">
    <property type="component" value="Unassembled WGS sequence"/>
</dbReference>
<name>A0A2W5JYU3_9GAMM</name>
<accession>A0A2W5JYU3</accession>
<feature type="domain" description="EF-hand" evidence="3">
    <location>
        <begin position="113"/>
        <end position="148"/>
    </location>
</feature>
<dbReference type="Gene3D" id="1.10.238.10">
    <property type="entry name" value="EF-hand"/>
    <property type="match status" value="4"/>
</dbReference>
<dbReference type="PANTHER" id="PTHR10827:SF85">
    <property type="entry name" value="CALCIUM-BINDING PROTEIN"/>
    <property type="match status" value="1"/>
</dbReference>